<dbReference type="EC" id="3.5.4.31" evidence="4"/>
<dbReference type="KEGG" id="dov:DSCO28_52950"/>
<comment type="cofactor">
    <cofactor evidence="4">
        <name>Zn(2+)</name>
        <dbReference type="ChEBI" id="CHEBI:29105"/>
    </cofactor>
    <text evidence="4">Binds 1 zinc ion per subunit.</text>
</comment>
<proteinExistence type="inferred from homology"/>
<evidence type="ECO:0000256" key="3">
    <source>
        <dbReference type="ARBA" id="ARBA00022833"/>
    </source>
</evidence>
<reference evidence="6 7" key="1">
    <citation type="submission" date="2019-11" db="EMBL/GenBank/DDBJ databases">
        <title>Comparative genomics of hydrocarbon-degrading Desulfosarcina strains.</title>
        <authorList>
            <person name="Watanabe M."/>
            <person name="Kojima H."/>
            <person name="Fukui M."/>
        </authorList>
    </citation>
    <scope>NUCLEOTIDE SEQUENCE [LARGE SCALE GENOMIC DNA]</scope>
    <source>
        <strain evidence="6 7">28bB2T</strain>
    </source>
</reference>
<dbReference type="HAMAP" id="MF_01281">
    <property type="entry name" value="MTA_SAH_deamin"/>
    <property type="match status" value="1"/>
</dbReference>
<comment type="similarity">
    <text evidence="4">Belongs to the metallo-dependent hydrolases superfamily. MTA/SAH deaminase family.</text>
</comment>
<feature type="binding site" evidence="4">
    <location>
        <position position="189"/>
    </location>
    <ligand>
        <name>substrate</name>
    </ligand>
</feature>
<dbReference type="Pfam" id="PF01979">
    <property type="entry name" value="Amidohydro_1"/>
    <property type="match status" value="1"/>
</dbReference>
<comment type="catalytic activity">
    <reaction evidence="4">
        <text>S-methyl-5'-thioadenosine + H2O + H(+) = S-methyl-5'-thioinosine + NH4(+)</text>
        <dbReference type="Rhea" id="RHEA:25025"/>
        <dbReference type="ChEBI" id="CHEBI:15377"/>
        <dbReference type="ChEBI" id="CHEBI:15378"/>
        <dbReference type="ChEBI" id="CHEBI:17509"/>
        <dbReference type="ChEBI" id="CHEBI:28938"/>
        <dbReference type="ChEBI" id="CHEBI:48595"/>
        <dbReference type="EC" id="3.5.4.31"/>
    </reaction>
</comment>
<dbReference type="GO" id="GO:0090614">
    <property type="term" value="F:5'-methylthioadenosine deaminase activity"/>
    <property type="evidence" value="ECO:0007669"/>
    <property type="project" value="UniProtKB-UniRule"/>
</dbReference>
<dbReference type="Gene3D" id="2.30.40.10">
    <property type="entry name" value="Urease, subunit C, domain 1"/>
    <property type="match status" value="1"/>
</dbReference>
<comment type="caution">
    <text evidence="4">Lacks conserved residue(s) required for the propagation of feature annotation.</text>
</comment>
<evidence type="ECO:0000259" key="5">
    <source>
        <dbReference type="Pfam" id="PF01979"/>
    </source>
</evidence>
<feature type="binding site" evidence="4">
    <location>
        <position position="219"/>
    </location>
    <ligand>
        <name>substrate</name>
    </ligand>
</feature>
<sequence>MAFDVVIRNGTLLTMDDGMRTIPSGWIGVREGQIRAVEAGNGSPPSTKLTIDADGGIIMPGLVNTHTHLPMTLFRGLADDLPLSTWLNEHIFPAEARFIEPQAVHWGTLLACAELLLSGTTCCCDGYFHEAAVAGAVADAGLRAVLGQGVIDFPAPGVPDPAENVAHAAEYVRHWQAQSPLIQPSIFCHAPYTCSDRTLTAAKAMAGELGALFQVHAAETRFERDQSIQDKGVSPVAHLDRLGILDPKTLLAHCVWVDAADMDAMARSGCGVAHCPESNMKLASGIAPVASLREKGIPVGLGTDGSASNNNLDLFAEMATAAKLHKVASGDPTALNAASALRMATIEGARAIGMAERIGSLEIGKQADIIVVDTRAPHLTPLYHPDSHLIYAAAGADVRHVLVDGTLRVRDRQLLGIDVETIMDRVNAIARKIQRGKVG</sequence>
<dbReference type="GO" id="GO:0046872">
    <property type="term" value="F:metal ion binding"/>
    <property type="evidence" value="ECO:0007669"/>
    <property type="project" value="UniProtKB-KW"/>
</dbReference>
<dbReference type="InterPro" id="IPR006680">
    <property type="entry name" value="Amidohydro-rel"/>
</dbReference>
<dbReference type="EMBL" id="AP021876">
    <property type="protein sequence ID" value="BBO84729.1"/>
    <property type="molecule type" value="Genomic_DNA"/>
</dbReference>
<gene>
    <name evidence="4" type="primary">mtaD</name>
    <name evidence="6" type="ORF">DSCO28_52950</name>
</gene>
<dbReference type="PANTHER" id="PTHR43794">
    <property type="entry name" value="AMINOHYDROLASE SSNA-RELATED"/>
    <property type="match status" value="1"/>
</dbReference>
<dbReference type="InterPro" id="IPR011059">
    <property type="entry name" value="Metal-dep_hydrolase_composite"/>
</dbReference>
<dbReference type="SUPFAM" id="SSF51338">
    <property type="entry name" value="Composite domain of metallo-dependent hydrolases"/>
    <property type="match status" value="2"/>
</dbReference>
<dbReference type="AlphaFoldDB" id="A0A5K7ZWU4"/>
<keyword evidence="1 4" id="KW-0479">Metal-binding</keyword>
<comment type="function">
    <text evidence="4">Catalyzes the deamination of 5-methylthioadenosine and S-adenosyl-L-homocysteine into 5-methylthioinosine and S-inosyl-L-homocysteine, respectively. Is also able to deaminate adenosine.</text>
</comment>
<feature type="binding site" evidence="4">
    <location>
        <position position="95"/>
    </location>
    <ligand>
        <name>substrate</name>
    </ligand>
</feature>
<evidence type="ECO:0000313" key="7">
    <source>
        <dbReference type="Proteomes" id="UP000425960"/>
    </source>
</evidence>
<organism evidence="6 7">
    <name type="scientific">Desulfosarcina ovata subsp. sediminis</name>
    <dbReference type="NCBI Taxonomy" id="885957"/>
    <lineage>
        <taxon>Bacteria</taxon>
        <taxon>Pseudomonadati</taxon>
        <taxon>Thermodesulfobacteriota</taxon>
        <taxon>Desulfobacteria</taxon>
        <taxon>Desulfobacterales</taxon>
        <taxon>Desulfosarcinaceae</taxon>
        <taxon>Desulfosarcina</taxon>
    </lineage>
</organism>
<feature type="binding site" evidence="4">
    <location>
        <position position="304"/>
    </location>
    <ligand>
        <name>Zn(2+)</name>
        <dbReference type="ChEBI" id="CHEBI:29105"/>
    </ligand>
</feature>
<dbReference type="PANTHER" id="PTHR43794:SF11">
    <property type="entry name" value="AMIDOHYDROLASE-RELATED DOMAIN-CONTAINING PROTEIN"/>
    <property type="match status" value="1"/>
</dbReference>
<evidence type="ECO:0000256" key="2">
    <source>
        <dbReference type="ARBA" id="ARBA00022801"/>
    </source>
</evidence>
<feature type="domain" description="Amidohydrolase-related" evidence="5">
    <location>
        <begin position="57"/>
        <end position="406"/>
    </location>
</feature>
<dbReference type="SUPFAM" id="SSF51556">
    <property type="entry name" value="Metallo-dependent hydrolases"/>
    <property type="match status" value="1"/>
</dbReference>
<dbReference type="EC" id="3.5.4.28" evidence="4"/>
<feature type="binding site" evidence="4">
    <location>
        <position position="68"/>
    </location>
    <ligand>
        <name>Zn(2+)</name>
        <dbReference type="ChEBI" id="CHEBI:29105"/>
    </ligand>
</feature>
<feature type="binding site" evidence="4">
    <location>
        <position position="216"/>
    </location>
    <ligand>
        <name>Zn(2+)</name>
        <dbReference type="ChEBI" id="CHEBI:29105"/>
    </ligand>
</feature>
<evidence type="ECO:0000256" key="4">
    <source>
        <dbReference type="HAMAP-Rule" id="MF_01281"/>
    </source>
</evidence>
<dbReference type="InterPro" id="IPR032466">
    <property type="entry name" value="Metal_Hydrolase"/>
</dbReference>
<dbReference type="InterPro" id="IPR023512">
    <property type="entry name" value="Deaminase_MtaD/DadD"/>
</dbReference>
<protein>
    <recommendedName>
        <fullName evidence="4">5-methylthioadenosine/S-adenosylhomocysteine deaminase</fullName>
        <shortName evidence="4">MTA/SAH deaminase</shortName>
        <ecNumber evidence="4">3.5.4.28</ecNumber>
        <ecNumber evidence="4">3.5.4.31</ecNumber>
    </recommendedName>
</protein>
<dbReference type="InterPro" id="IPR050287">
    <property type="entry name" value="MTA/SAH_deaminase"/>
</dbReference>
<feature type="binding site" evidence="4">
    <location>
        <position position="66"/>
    </location>
    <ligand>
        <name>Zn(2+)</name>
        <dbReference type="ChEBI" id="CHEBI:29105"/>
    </ligand>
</feature>
<evidence type="ECO:0000313" key="6">
    <source>
        <dbReference type="EMBL" id="BBO84729.1"/>
    </source>
</evidence>
<accession>A0A5K7ZWU4</accession>
<dbReference type="CDD" id="cd01298">
    <property type="entry name" value="ATZ_TRZ_like"/>
    <property type="match status" value="1"/>
</dbReference>
<dbReference type="Proteomes" id="UP000425960">
    <property type="component" value="Chromosome"/>
</dbReference>
<name>A0A5K7ZWU4_9BACT</name>
<dbReference type="Gene3D" id="3.20.20.140">
    <property type="entry name" value="Metal-dependent hydrolases"/>
    <property type="match status" value="1"/>
</dbReference>
<comment type="catalytic activity">
    <reaction evidence="4">
        <text>S-adenosyl-L-homocysteine + H2O + H(+) = S-inosyl-L-homocysteine + NH4(+)</text>
        <dbReference type="Rhea" id="RHEA:20716"/>
        <dbReference type="ChEBI" id="CHEBI:15377"/>
        <dbReference type="ChEBI" id="CHEBI:15378"/>
        <dbReference type="ChEBI" id="CHEBI:28938"/>
        <dbReference type="ChEBI" id="CHEBI:57856"/>
        <dbReference type="ChEBI" id="CHEBI:57985"/>
        <dbReference type="EC" id="3.5.4.28"/>
    </reaction>
</comment>
<evidence type="ECO:0000256" key="1">
    <source>
        <dbReference type="ARBA" id="ARBA00022723"/>
    </source>
</evidence>
<keyword evidence="2 4" id="KW-0378">Hydrolase</keyword>
<keyword evidence="3 4" id="KW-0862">Zinc</keyword>
<dbReference type="FunFam" id="3.20.20.140:FF:000014">
    <property type="entry name" value="5-methylthioadenosine/S-adenosylhomocysteine deaminase"/>
    <property type="match status" value="1"/>
</dbReference>
<feature type="binding site" evidence="4">
    <location>
        <position position="304"/>
    </location>
    <ligand>
        <name>substrate</name>
    </ligand>
</feature>
<dbReference type="GO" id="GO:0050270">
    <property type="term" value="F:S-adenosylhomocysteine deaminase activity"/>
    <property type="evidence" value="ECO:0007669"/>
    <property type="project" value="UniProtKB-UniRule"/>
</dbReference>